<gene>
    <name evidence="3" type="ORF">E6W39_28410</name>
</gene>
<dbReference type="Proteomes" id="UP000319103">
    <property type="component" value="Unassembled WGS sequence"/>
</dbReference>
<keyword evidence="2" id="KW-0812">Transmembrane</keyword>
<keyword evidence="2" id="KW-0472">Membrane</keyword>
<keyword evidence="4" id="KW-1185">Reference proteome</keyword>
<feature type="transmembrane region" description="Helical" evidence="2">
    <location>
        <begin position="81"/>
        <end position="108"/>
    </location>
</feature>
<evidence type="ECO:0000256" key="1">
    <source>
        <dbReference type="SAM" id="MobiDB-lite"/>
    </source>
</evidence>
<evidence type="ECO:0000256" key="2">
    <source>
        <dbReference type="SAM" id="Phobius"/>
    </source>
</evidence>
<protein>
    <submittedName>
        <fullName evidence="3">Uncharacterized protein</fullName>
    </submittedName>
</protein>
<accession>A0A540W8V9</accession>
<feature type="compositionally biased region" description="Low complexity" evidence="1">
    <location>
        <begin position="208"/>
        <end position="219"/>
    </location>
</feature>
<dbReference type="AlphaFoldDB" id="A0A540W8V9"/>
<comment type="caution">
    <text evidence="3">The sequence shown here is derived from an EMBL/GenBank/DDBJ whole genome shotgun (WGS) entry which is preliminary data.</text>
</comment>
<evidence type="ECO:0000313" key="3">
    <source>
        <dbReference type="EMBL" id="TQF05441.1"/>
    </source>
</evidence>
<keyword evidence="2" id="KW-1133">Transmembrane helix</keyword>
<feature type="transmembrane region" description="Helical" evidence="2">
    <location>
        <begin position="114"/>
        <end position="138"/>
    </location>
</feature>
<dbReference type="EMBL" id="VIGB01000003">
    <property type="protein sequence ID" value="TQF05441.1"/>
    <property type="molecule type" value="Genomic_DNA"/>
</dbReference>
<evidence type="ECO:0000313" key="4">
    <source>
        <dbReference type="Proteomes" id="UP000319103"/>
    </source>
</evidence>
<reference evidence="3 4" key="1">
    <citation type="submission" date="2019-06" db="EMBL/GenBank/DDBJ databases">
        <title>Description of Kitasatospora acidophila sp. nov. isolated from pine grove soil, and reclassification of Streptomyces novaecaesareae to Kitasatospora novaeceasareae comb. nov.</title>
        <authorList>
            <person name="Kim M.J."/>
        </authorList>
    </citation>
    <scope>NUCLEOTIDE SEQUENCE [LARGE SCALE GENOMIC DNA]</scope>
    <source>
        <strain evidence="3 4">MMS16-CNU292</strain>
    </source>
</reference>
<dbReference type="RefSeq" id="WP_141635918.1">
    <property type="nucleotide sequence ID" value="NZ_VIGB01000003.1"/>
</dbReference>
<organism evidence="3 4">
    <name type="scientific">Kitasatospora acidiphila</name>
    <dbReference type="NCBI Taxonomy" id="2567942"/>
    <lineage>
        <taxon>Bacteria</taxon>
        <taxon>Bacillati</taxon>
        <taxon>Actinomycetota</taxon>
        <taxon>Actinomycetes</taxon>
        <taxon>Kitasatosporales</taxon>
        <taxon>Streptomycetaceae</taxon>
        <taxon>Kitasatospora</taxon>
    </lineage>
</organism>
<feature type="region of interest" description="Disordered" evidence="1">
    <location>
        <begin position="208"/>
        <end position="241"/>
    </location>
</feature>
<name>A0A540W8V9_9ACTN</name>
<sequence>MIRHTTPSPTHPEPLPVAPYAGSEPFGWRDRWEWLLFELRGGGQQLRYREAVRARTVRFQAGDFGLAAGGRGWRSRGPKYWLGRLCWIPFQFIPFGFLLVFFGFALVAPFAFHWPVAVGVLNAVLQLAAAVPPFVVMWRRLVWAEVRIEKYQSNGSFSLMAWLGPLVVPLAAAIAFGAQAAVFLSFFRRYLPAERVAHDALREYRAAAAQPKSGKAAQPRSGKAVQPETGKKASGKAGRRR</sequence>
<proteinExistence type="predicted"/>
<feature type="transmembrane region" description="Helical" evidence="2">
    <location>
        <begin position="159"/>
        <end position="187"/>
    </location>
</feature>